<keyword evidence="2" id="KW-1185">Reference proteome</keyword>
<proteinExistence type="predicted"/>
<dbReference type="AlphaFoldDB" id="A0A9D4PQ42"/>
<reference evidence="1" key="2">
    <citation type="submission" date="2021-09" db="EMBL/GenBank/DDBJ databases">
        <authorList>
            <person name="Jia N."/>
            <person name="Wang J."/>
            <person name="Shi W."/>
            <person name="Du L."/>
            <person name="Sun Y."/>
            <person name="Zhan W."/>
            <person name="Jiang J."/>
            <person name="Wang Q."/>
            <person name="Zhang B."/>
            <person name="Ji P."/>
            <person name="Sakyi L.B."/>
            <person name="Cui X."/>
            <person name="Yuan T."/>
            <person name="Jiang B."/>
            <person name="Yang W."/>
            <person name="Lam T.T.-Y."/>
            <person name="Chang Q."/>
            <person name="Ding S."/>
            <person name="Wang X."/>
            <person name="Zhu J."/>
            <person name="Ruan X."/>
            <person name="Zhao L."/>
            <person name="Wei J."/>
            <person name="Que T."/>
            <person name="Du C."/>
            <person name="Cheng J."/>
            <person name="Dai P."/>
            <person name="Han X."/>
            <person name="Huang E."/>
            <person name="Gao Y."/>
            <person name="Liu J."/>
            <person name="Shao H."/>
            <person name="Ye R."/>
            <person name="Li L."/>
            <person name="Wei W."/>
            <person name="Wang X."/>
            <person name="Wang C."/>
            <person name="Huo Q."/>
            <person name="Li W."/>
            <person name="Guo W."/>
            <person name="Chen H."/>
            <person name="Chen S."/>
            <person name="Zhou L."/>
            <person name="Zhou L."/>
            <person name="Ni X."/>
            <person name="Tian J."/>
            <person name="Zhou Y."/>
            <person name="Sheng Y."/>
            <person name="Liu T."/>
            <person name="Pan Y."/>
            <person name="Xia L."/>
            <person name="Li J."/>
            <person name="Zhao F."/>
            <person name="Cao W."/>
        </authorList>
    </citation>
    <scope>NUCLEOTIDE SEQUENCE</scope>
    <source>
        <strain evidence="1">Rsan-2018</strain>
        <tissue evidence="1">Larvae</tissue>
    </source>
</reference>
<accession>A0A9D4PQ42</accession>
<comment type="caution">
    <text evidence="1">The sequence shown here is derived from an EMBL/GenBank/DDBJ whole genome shotgun (WGS) entry which is preliminary data.</text>
</comment>
<protein>
    <submittedName>
        <fullName evidence="1">Uncharacterized protein</fullName>
    </submittedName>
</protein>
<sequence length="121" mass="13515">MQKLYGPRQPEVGSIASVFRDEVQQVQHNRHYQPMPTNVEPAPVSTDIRSCTFAEALRVPVSSLPVASPAVLIQMMPPKSLVKISETVTRSPRATYYFCCFKVCAQPEALCVFVTDGHRYS</sequence>
<gene>
    <name evidence="1" type="ORF">HPB52_004522</name>
</gene>
<dbReference type="Proteomes" id="UP000821837">
    <property type="component" value="Chromosome 5"/>
</dbReference>
<evidence type="ECO:0000313" key="1">
    <source>
        <dbReference type="EMBL" id="KAH7951044.1"/>
    </source>
</evidence>
<dbReference type="EMBL" id="JABSTV010001251">
    <property type="protein sequence ID" value="KAH7951044.1"/>
    <property type="molecule type" value="Genomic_DNA"/>
</dbReference>
<name>A0A9D4PQ42_RHISA</name>
<organism evidence="1 2">
    <name type="scientific">Rhipicephalus sanguineus</name>
    <name type="common">Brown dog tick</name>
    <name type="synonym">Ixodes sanguineus</name>
    <dbReference type="NCBI Taxonomy" id="34632"/>
    <lineage>
        <taxon>Eukaryota</taxon>
        <taxon>Metazoa</taxon>
        <taxon>Ecdysozoa</taxon>
        <taxon>Arthropoda</taxon>
        <taxon>Chelicerata</taxon>
        <taxon>Arachnida</taxon>
        <taxon>Acari</taxon>
        <taxon>Parasitiformes</taxon>
        <taxon>Ixodida</taxon>
        <taxon>Ixodoidea</taxon>
        <taxon>Ixodidae</taxon>
        <taxon>Rhipicephalinae</taxon>
        <taxon>Rhipicephalus</taxon>
        <taxon>Rhipicephalus</taxon>
    </lineage>
</organism>
<reference evidence="1" key="1">
    <citation type="journal article" date="2020" name="Cell">
        <title>Large-Scale Comparative Analyses of Tick Genomes Elucidate Their Genetic Diversity and Vector Capacities.</title>
        <authorList>
            <consortium name="Tick Genome and Microbiome Consortium (TIGMIC)"/>
            <person name="Jia N."/>
            <person name="Wang J."/>
            <person name="Shi W."/>
            <person name="Du L."/>
            <person name="Sun Y."/>
            <person name="Zhan W."/>
            <person name="Jiang J.F."/>
            <person name="Wang Q."/>
            <person name="Zhang B."/>
            <person name="Ji P."/>
            <person name="Bell-Sakyi L."/>
            <person name="Cui X.M."/>
            <person name="Yuan T.T."/>
            <person name="Jiang B.G."/>
            <person name="Yang W.F."/>
            <person name="Lam T.T."/>
            <person name="Chang Q.C."/>
            <person name="Ding S.J."/>
            <person name="Wang X.J."/>
            <person name="Zhu J.G."/>
            <person name="Ruan X.D."/>
            <person name="Zhao L."/>
            <person name="Wei J.T."/>
            <person name="Ye R.Z."/>
            <person name="Que T.C."/>
            <person name="Du C.H."/>
            <person name="Zhou Y.H."/>
            <person name="Cheng J.X."/>
            <person name="Dai P.F."/>
            <person name="Guo W.B."/>
            <person name="Han X.H."/>
            <person name="Huang E.J."/>
            <person name="Li L.F."/>
            <person name="Wei W."/>
            <person name="Gao Y.C."/>
            <person name="Liu J.Z."/>
            <person name="Shao H.Z."/>
            <person name="Wang X."/>
            <person name="Wang C.C."/>
            <person name="Yang T.C."/>
            <person name="Huo Q.B."/>
            <person name="Li W."/>
            <person name="Chen H.Y."/>
            <person name="Chen S.E."/>
            <person name="Zhou L.G."/>
            <person name="Ni X.B."/>
            <person name="Tian J.H."/>
            <person name="Sheng Y."/>
            <person name="Liu T."/>
            <person name="Pan Y.S."/>
            <person name="Xia L.Y."/>
            <person name="Li J."/>
            <person name="Zhao F."/>
            <person name="Cao W.C."/>
        </authorList>
    </citation>
    <scope>NUCLEOTIDE SEQUENCE</scope>
    <source>
        <strain evidence="1">Rsan-2018</strain>
    </source>
</reference>
<evidence type="ECO:0000313" key="2">
    <source>
        <dbReference type="Proteomes" id="UP000821837"/>
    </source>
</evidence>